<dbReference type="Pfam" id="PF06813">
    <property type="entry name" value="Nodulin-like"/>
    <property type="match status" value="1"/>
</dbReference>
<evidence type="ECO:0000256" key="4">
    <source>
        <dbReference type="ARBA" id="ARBA00023136"/>
    </source>
</evidence>
<keyword evidence="4 6" id="KW-0472">Membrane</keyword>
<name>A0AAX6F9X3_IRIPA</name>
<feature type="region of interest" description="Disordered" evidence="5">
    <location>
        <begin position="245"/>
        <end position="266"/>
    </location>
</feature>
<accession>A0AAX6F9X3</accession>
<evidence type="ECO:0000256" key="7">
    <source>
        <dbReference type="SAM" id="SignalP"/>
    </source>
</evidence>
<proteinExistence type="predicted"/>
<keyword evidence="2 6" id="KW-0812">Transmembrane</keyword>
<dbReference type="PANTHER" id="PTHR21576">
    <property type="entry name" value="UNCHARACTERIZED NODULIN-LIKE PROTEIN"/>
    <property type="match status" value="1"/>
</dbReference>
<evidence type="ECO:0000259" key="8">
    <source>
        <dbReference type="Pfam" id="PF06813"/>
    </source>
</evidence>
<dbReference type="AlphaFoldDB" id="A0AAX6F9X3"/>
<dbReference type="PANTHER" id="PTHR21576:SF7">
    <property type="entry name" value="MAJOR FACILITATOR SUPERFAMILY PROTEIN"/>
    <property type="match status" value="1"/>
</dbReference>
<dbReference type="InterPro" id="IPR010658">
    <property type="entry name" value="Nodulin-like"/>
</dbReference>
<dbReference type="Proteomes" id="UP001140949">
    <property type="component" value="Unassembled WGS sequence"/>
</dbReference>
<evidence type="ECO:0000313" key="10">
    <source>
        <dbReference type="Proteomes" id="UP001140949"/>
    </source>
</evidence>
<protein>
    <recommendedName>
        <fullName evidence="8">Nodulin-like domain-containing protein</fullName>
    </recommendedName>
</protein>
<dbReference type="GO" id="GO:0016020">
    <property type="term" value="C:membrane"/>
    <property type="evidence" value="ECO:0007669"/>
    <property type="project" value="UniProtKB-SubCell"/>
</dbReference>
<organism evidence="9 10">
    <name type="scientific">Iris pallida</name>
    <name type="common">Sweet iris</name>
    <dbReference type="NCBI Taxonomy" id="29817"/>
    <lineage>
        <taxon>Eukaryota</taxon>
        <taxon>Viridiplantae</taxon>
        <taxon>Streptophyta</taxon>
        <taxon>Embryophyta</taxon>
        <taxon>Tracheophyta</taxon>
        <taxon>Spermatophyta</taxon>
        <taxon>Magnoliopsida</taxon>
        <taxon>Liliopsida</taxon>
        <taxon>Asparagales</taxon>
        <taxon>Iridaceae</taxon>
        <taxon>Iridoideae</taxon>
        <taxon>Irideae</taxon>
        <taxon>Iris</taxon>
    </lineage>
</organism>
<comment type="caution">
    <text evidence="9">The sequence shown here is derived from an EMBL/GenBank/DDBJ whole genome shotgun (WGS) entry which is preliminary data.</text>
</comment>
<feature type="transmembrane region" description="Helical" evidence="6">
    <location>
        <begin position="63"/>
        <end position="88"/>
    </location>
</feature>
<comment type="subcellular location">
    <subcellularLocation>
        <location evidence="1">Membrane</location>
        <topology evidence="1">Multi-pass membrane protein</topology>
    </subcellularLocation>
</comment>
<feature type="region of interest" description="Disordered" evidence="5">
    <location>
        <begin position="158"/>
        <end position="196"/>
    </location>
</feature>
<reference evidence="9" key="1">
    <citation type="journal article" date="2023" name="GigaByte">
        <title>Genome assembly of the bearded iris, Iris pallida Lam.</title>
        <authorList>
            <person name="Bruccoleri R.E."/>
            <person name="Oakeley E.J."/>
            <person name="Faust A.M.E."/>
            <person name="Altorfer M."/>
            <person name="Dessus-Babus S."/>
            <person name="Burckhardt D."/>
            <person name="Oertli M."/>
            <person name="Naumann U."/>
            <person name="Petersen F."/>
            <person name="Wong J."/>
        </authorList>
    </citation>
    <scope>NUCLEOTIDE SEQUENCE</scope>
    <source>
        <strain evidence="9">GSM-AAB239-AS_SAM_17_03QT</strain>
    </source>
</reference>
<feature type="signal peptide" evidence="7">
    <location>
        <begin position="1"/>
        <end position="21"/>
    </location>
</feature>
<feature type="compositionally biased region" description="Basic residues" evidence="5">
    <location>
        <begin position="187"/>
        <end position="196"/>
    </location>
</feature>
<feature type="compositionally biased region" description="Low complexity" evidence="5">
    <location>
        <begin position="161"/>
        <end position="170"/>
    </location>
</feature>
<evidence type="ECO:0000256" key="3">
    <source>
        <dbReference type="ARBA" id="ARBA00022989"/>
    </source>
</evidence>
<keyword evidence="3 6" id="KW-1133">Transmembrane helix</keyword>
<reference evidence="9" key="2">
    <citation type="submission" date="2023-04" db="EMBL/GenBank/DDBJ databases">
        <authorList>
            <person name="Bruccoleri R.E."/>
            <person name="Oakeley E.J."/>
            <person name="Faust A.-M."/>
            <person name="Dessus-Babus S."/>
            <person name="Altorfer M."/>
            <person name="Burckhardt D."/>
            <person name="Oertli M."/>
            <person name="Naumann U."/>
            <person name="Petersen F."/>
            <person name="Wong J."/>
        </authorList>
    </citation>
    <scope>NUCLEOTIDE SEQUENCE</scope>
    <source>
        <strain evidence="9">GSM-AAB239-AS_SAM_17_03QT</strain>
        <tissue evidence="9">Leaf</tissue>
    </source>
</reference>
<keyword evidence="10" id="KW-1185">Reference proteome</keyword>
<sequence>MAGQSRKWMILVATIWIQAFTGTNFDFSAYSSQLKSVMGISQVQLNYLATASDLGKVFGWSSGLALLYLPLPLVLFLAAAVGFLSYGLQWLLITSTISLPYLPKAPLRKDGVANDRAGTNAPGFLLAGGVQRRACTNSRHRAGWPELGVHLRRGRVGHGGAVRAQQRGPQPQHPHHQHPPRLPPLRPTRRPGLRRQRHLRIRGGVSALRRQDGVHGEGVLRADLPVVGGHLARRARLQRRAVLEDEEGVQPRRAEPTDGAYTRRKLHQRKLQRSVRVAIAQLGVIENDRDIDRIERIIVSRRKGACKNQSADDLQKS</sequence>
<evidence type="ECO:0000256" key="2">
    <source>
        <dbReference type="ARBA" id="ARBA00022692"/>
    </source>
</evidence>
<evidence type="ECO:0000313" key="9">
    <source>
        <dbReference type="EMBL" id="KAJ6813184.1"/>
    </source>
</evidence>
<dbReference type="EMBL" id="JANAVB010030733">
    <property type="protein sequence ID" value="KAJ6813184.1"/>
    <property type="molecule type" value="Genomic_DNA"/>
</dbReference>
<evidence type="ECO:0000256" key="5">
    <source>
        <dbReference type="SAM" id="MobiDB-lite"/>
    </source>
</evidence>
<feature type="domain" description="Nodulin-like" evidence="8">
    <location>
        <begin position="7"/>
        <end position="101"/>
    </location>
</feature>
<evidence type="ECO:0000256" key="6">
    <source>
        <dbReference type="SAM" id="Phobius"/>
    </source>
</evidence>
<evidence type="ECO:0000256" key="1">
    <source>
        <dbReference type="ARBA" id="ARBA00004141"/>
    </source>
</evidence>
<feature type="chain" id="PRO_5043982674" description="Nodulin-like domain-containing protein" evidence="7">
    <location>
        <begin position="22"/>
        <end position="317"/>
    </location>
</feature>
<keyword evidence="7" id="KW-0732">Signal</keyword>
<gene>
    <name evidence="9" type="ORF">M6B38_146950</name>
</gene>